<dbReference type="PANTHER" id="PTHR34992">
    <property type="entry name" value="HYPHAL ANASTAMOSIS-7 PROTEIN"/>
    <property type="match status" value="1"/>
</dbReference>
<dbReference type="PANTHER" id="PTHR34992:SF1">
    <property type="entry name" value="COPPER ACQUISITION FACTOR BIM1-LIKE DOMAIN-CONTAINING PROTEIN"/>
    <property type="match status" value="1"/>
</dbReference>
<reference evidence="11" key="1">
    <citation type="journal article" date="2023" name="Mol. Phylogenet. Evol.">
        <title>Genome-scale phylogeny and comparative genomics of the fungal order Sordariales.</title>
        <authorList>
            <person name="Hensen N."/>
            <person name="Bonometti L."/>
            <person name="Westerberg I."/>
            <person name="Brannstrom I.O."/>
            <person name="Guillou S."/>
            <person name="Cros-Aarteil S."/>
            <person name="Calhoun S."/>
            <person name="Haridas S."/>
            <person name="Kuo A."/>
            <person name="Mondo S."/>
            <person name="Pangilinan J."/>
            <person name="Riley R."/>
            <person name="LaButti K."/>
            <person name="Andreopoulos B."/>
            <person name="Lipzen A."/>
            <person name="Chen C."/>
            <person name="Yan M."/>
            <person name="Daum C."/>
            <person name="Ng V."/>
            <person name="Clum A."/>
            <person name="Steindorff A."/>
            <person name="Ohm R.A."/>
            <person name="Martin F."/>
            <person name="Silar P."/>
            <person name="Natvig D.O."/>
            <person name="Lalanne C."/>
            <person name="Gautier V."/>
            <person name="Ament-Velasquez S.L."/>
            <person name="Kruys A."/>
            <person name="Hutchinson M.I."/>
            <person name="Powell A.J."/>
            <person name="Barry K."/>
            <person name="Miller A.N."/>
            <person name="Grigoriev I.V."/>
            <person name="Debuchy R."/>
            <person name="Gladieux P."/>
            <person name="Hiltunen Thoren M."/>
            <person name="Johannesson H."/>
        </authorList>
    </citation>
    <scope>NUCLEOTIDE SEQUENCE</scope>
    <source>
        <strain evidence="11">CBS 958.72</strain>
    </source>
</reference>
<gene>
    <name evidence="11" type="ORF">B0T24DRAFT_525482</name>
</gene>
<dbReference type="AlphaFoldDB" id="A0AAE0NAP4"/>
<proteinExistence type="predicted"/>
<keyword evidence="4 9" id="KW-0732">Signal</keyword>
<evidence type="ECO:0000256" key="2">
    <source>
        <dbReference type="ARBA" id="ARBA00022475"/>
    </source>
</evidence>
<keyword evidence="5" id="KW-0472">Membrane</keyword>
<evidence type="ECO:0000256" key="1">
    <source>
        <dbReference type="ARBA" id="ARBA00004609"/>
    </source>
</evidence>
<dbReference type="CDD" id="cd21176">
    <property type="entry name" value="LPMO_auxiliary-like"/>
    <property type="match status" value="1"/>
</dbReference>
<evidence type="ECO:0000256" key="7">
    <source>
        <dbReference type="ARBA" id="ARBA00023288"/>
    </source>
</evidence>
<feature type="domain" description="Copper acquisition factor BIM1-like" evidence="10">
    <location>
        <begin position="15"/>
        <end position="163"/>
    </location>
</feature>
<evidence type="ECO:0000256" key="5">
    <source>
        <dbReference type="ARBA" id="ARBA00023136"/>
    </source>
</evidence>
<evidence type="ECO:0000256" key="8">
    <source>
        <dbReference type="SAM" id="MobiDB-lite"/>
    </source>
</evidence>
<evidence type="ECO:0000313" key="11">
    <source>
        <dbReference type="EMBL" id="KAK3376455.1"/>
    </source>
</evidence>
<keyword evidence="2" id="KW-1003">Cell membrane</keyword>
<protein>
    <recommendedName>
        <fullName evidence="10">Copper acquisition factor BIM1-like domain-containing protein</fullName>
    </recommendedName>
</protein>
<feature type="signal peptide" evidence="9">
    <location>
        <begin position="1"/>
        <end position="16"/>
    </location>
</feature>
<sequence>MLSNLALLGLAVGASAHFVLQIPTSLGFDDELEATGPCGSFDPTDRSKGVSGWSVNGGNVGVLSTHTSVTWELNAALLSAPTTWLPLVQTFAQKGVGNVCFAKVPGFAAWAGQDAVLQVIQHGPDGALYQASPFFSSLGLCAAIKFVAGGPDAVPGDCNTSSGVSIAPIIPAAGPTSSTSSSTSAPAAASSTTTAAAAAAATSAPATSSKASSSVPSDGHSHSHVHTSSSSAAAATAATATTSIGFSAAAAAAPAAPAASGNATTTTTSSKLPVVTAGASASATVAGGGGGRAVAAAAAALGLLSLLLLAGPIGV</sequence>
<feature type="region of interest" description="Disordered" evidence="8">
    <location>
        <begin position="207"/>
        <end position="230"/>
    </location>
</feature>
<keyword evidence="12" id="KW-1185">Reference proteome</keyword>
<dbReference type="InterPro" id="IPR046530">
    <property type="entry name" value="BIM1-like_dom"/>
</dbReference>
<keyword evidence="7" id="KW-0449">Lipoprotein</keyword>
<reference evidence="11" key="2">
    <citation type="submission" date="2023-06" db="EMBL/GenBank/DDBJ databases">
        <authorList>
            <consortium name="Lawrence Berkeley National Laboratory"/>
            <person name="Haridas S."/>
            <person name="Hensen N."/>
            <person name="Bonometti L."/>
            <person name="Westerberg I."/>
            <person name="Brannstrom I.O."/>
            <person name="Guillou S."/>
            <person name="Cros-Aarteil S."/>
            <person name="Calhoun S."/>
            <person name="Kuo A."/>
            <person name="Mondo S."/>
            <person name="Pangilinan J."/>
            <person name="Riley R."/>
            <person name="Labutti K."/>
            <person name="Andreopoulos B."/>
            <person name="Lipzen A."/>
            <person name="Chen C."/>
            <person name="Yanf M."/>
            <person name="Daum C."/>
            <person name="Ng V."/>
            <person name="Clum A."/>
            <person name="Steindorff A."/>
            <person name="Ohm R."/>
            <person name="Martin F."/>
            <person name="Silar P."/>
            <person name="Natvig D."/>
            <person name="Lalanne C."/>
            <person name="Gautier V."/>
            <person name="Ament-Velasquez S.L."/>
            <person name="Kruys A."/>
            <person name="Hutchinson M.I."/>
            <person name="Powell A.J."/>
            <person name="Barry K."/>
            <person name="Miller A.N."/>
            <person name="Grigoriev I.V."/>
            <person name="Debuchy R."/>
            <person name="Gladieux P."/>
            <person name="Thoren M.H."/>
            <person name="Johannesson H."/>
        </authorList>
    </citation>
    <scope>NUCLEOTIDE SEQUENCE</scope>
    <source>
        <strain evidence="11">CBS 958.72</strain>
    </source>
</reference>
<keyword evidence="3" id="KW-0336">GPI-anchor</keyword>
<dbReference type="EMBL" id="JAULSN010000003">
    <property type="protein sequence ID" value="KAK3376455.1"/>
    <property type="molecule type" value="Genomic_DNA"/>
</dbReference>
<evidence type="ECO:0000259" key="10">
    <source>
        <dbReference type="Pfam" id="PF20238"/>
    </source>
</evidence>
<evidence type="ECO:0000256" key="3">
    <source>
        <dbReference type="ARBA" id="ARBA00022622"/>
    </source>
</evidence>
<dbReference type="Pfam" id="PF20238">
    <property type="entry name" value="BIM1-like_dom"/>
    <property type="match status" value="1"/>
</dbReference>
<evidence type="ECO:0000256" key="6">
    <source>
        <dbReference type="ARBA" id="ARBA00023180"/>
    </source>
</evidence>
<dbReference type="Proteomes" id="UP001287356">
    <property type="component" value="Unassembled WGS sequence"/>
</dbReference>
<organism evidence="11 12">
    <name type="scientific">Lasiosphaeria ovina</name>
    <dbReference type="NCBI Taxonomy" id="92902"/>
    <lineage>
        <taxon>Eukaryota</taxon>
        <taxon>Fungi</taxon>
        <taxon>Dikarya</taxon>
        <taxon>Ascomycota</taxon>
        <taxon>Pezizomycotina</taxon>
        <taxon>Sordariomycetes</taxon>
        <taxon>Sordariomycetidae</taxon>
        <taxon>Sordariales</taxon>
        <taxon>Lasiosphaeriaceae</taxon>
        <taxon>Lasiosphaeria</taxon>
    </lineage>
</organism>
<dbReference type="InterPro" id="IPR046936">
    <property type="entry name" value="BIM1-like"/>
</dbReference>
<feature type="compositionally biased region" description="Low complexity" evidence="8">
    <location>
        <begin position="207"/>
        <end position="218"/>
    </location>
</feature>
<comment type="subcellular location">
    <subcellularLocation>
        <location evidence="1">Cell membrane</location>
        <topology evidence="1">Lipid-anchor</topology>
        <topology evidence="1">GPI-anchor</topology>
    </subcellularLocation>
</comment>
<dbReference type="GO" id="GO:0098552">
    <property type="term" value="C:side of membrane"/>
    <property type="evidence" value="ECO:0007669"/>
    <property type="project" value="UniProtKB-KW"/>
</dbReference>
<evidence type="ECO:0000256" key="4">
    <source>
        <dbReference type="ARBA" id="ARBA00022729"/>
    </source>
</evidence>
<name>A0AAE0NAP4_9PEZI</name>
<dbReference type="GO" id="GO:0005886">
    <property type="term" value="C:plasma membrane"/>
    <property type="evidence" value="ECO:0007669"/>
    <property type="project" value="UniProtKB-SubCell"/>
</dbReference>
<evidence type="ECO:0000313" key="12">
    <source>
        <dbReference type="Proteomes" id="UP001287356"/>
    </source>
</evidence>
<accession>A0AAE0NAP4</accession>
<comment type="caution">
    <text evidence="11">The sequence shown here is derived from an EMBL/GenBank/DDBJ whole genome shotgun (WGS) entry which is preliminary data.</text>
</comment>
<evidence type="ECO:0000256" key="9">
    <source>
        <dbReference type="SAM" id="SignalP"/>
    </source>
</evidence>
<keyword evidence="6" id="KW-0325">Glycoprotein</keyword>
<feature type="chain" id="PRO_5041939878" description="Copper acquisition factor BIM1-like domain-containing protein" evidence="9">
    <location>
        <begin position="17"/>
        <end position="315"/>
    </location>
</feature>